<evidence type="ECO:0000259" key="14">
    <source>
        <dbReference type="PROSITE" id="PS51645"/>
    </source>
</evidence>
<evidence type="ECO:0000256" key="7">
    <source>
        <dbReference type="ARBA" id="ARBA00022763"/>
    </source>
</evidence>
<keyword evidence="9" id="KW-0238">DNA-binding</keyword>
<keyword evidence="11 15" id="KW-0456">Lyase</keyword>
<accession>H9UI94</accession>
<sequence length="466" mass="53378">MSQRERVTTLGAASAASPHRYVLYWMQSSLRSTWNHALEYAVHHANTRGLPLAVVFCLTPDYPDAQERHYRFLLEGIRETAAKLADRGIRLQVVAGDPPQIIAGLSRHAALTVLDRGYLRVHAGWYRYLQSHAASPLVQVESNVVVPVHHAYHKEAYSAGILRPRIQPLLQHFLQPIPEVELKNSAAIDVEDFLSDIRSIDTERVTNPDYISGFFSMDSVATAVDCFSGGELSAQQRWQDFLDRRLDRFHLDRNDPAAAGSSLLSPYLHFGMISPVQMALDARECGSSEGVDVLFEELIVRRELSCNFTTYNQAYDSPDCLPDWAVRTLAEHAGDPREYIYRYEEFALADTHDPYWNAAQNQLRKTGHMHGYMRMYWGKKVLEWSKTWQEGFATLIRLNDTYELDGRDPNGYAGVAWCFGKHDRAWQERPVFGKIRYMNDNGLRRKFDIDSYAARWNDDQITARSK</sequence>
<dbReference type="GO" id="GO:0003904">
    <property type="term" value="F:deoxyribodipyrimidine photo-lyase activity"/>
    <property type="evidence" value="ECO:0007669"/>
    <property type="project" value="UniProtKB-EC"/>
</dbReference>
<dbReference type="AlphaFoldDB" id="H9UI94"/>
<name>H9UI94_SPIAZ</name>
<keyword evidence="6" id="KW-0285">Flavoprotein</keyword>
<dbReference type="PROSITE" id="PS01084">
    <property type="entry name" value="DNA_PHOTOLYASES_2_2"/>
    <property type="match status" value="1"/>
</dbReference>
<evidence type="ECO:0000313" key="16">
    <source>
        <dbReference type="Proteomes" id="UP000007383"/>
    </source>
</evidence>
<dbReference type="EMBL" id="CP003282">
    <property type="protein sequence ID" value="AFG37237.1"/>
    <property type="molecule type" value="Genomic_DNA"/>
</dbReference>
<reference evidence="16" key="1">
    <citation type="journal article" date="2013" name="Stand. Genomic Sci.">
        <title>Complete genome sequence of the halophilic bacterium Spirochaeta africana type strain (Z-7692(T)) from the alkaline Lake Magadi in the East African Rift.</title>
        <authorList>
            <person name="Liolos K."/>
            <person name="Abt B."/>
            <person name="Scheuner C."/>
            <person name="Teshima H."/>
            <person name="Held B."/>
            <person name="Lapidus A."/>
            <person name="Nolan M."/>
            <person name="Lucas S."/>
            <person name="Deshpande S."/>
            <person name="Cheng J.F."/>
            <person name="Tapia R."/>
            <person name="Goodwin L.A."/>
            <person name="Pitluck S."/>
            <person name="Pagani I."/>
            <person name="Ivanova N."/>
            <person name="Mavromatis K."/>
            <person name="Mikhailova N."/>
            <person name="Huntemann M."/>
            <person name="Pati A."/>
            <person name="Chen A."/>
            <person name="Palaniappan K."/>
            <person name="Land M."/>
            <person name="Rohde M."/>
            <person name="Tindall B.J."/>
            <person name="Detter J.C."/>
            <person name="Goker M."/>
            <person name="Bristow J."/>
            <person name="Eisen J.A."/>
            <person name="Markowitz V."/>
            <person name="Hugenholtz P."/>
            <person name="Woyke T."/>
            <person name="Klenk H.P."/>
            <person name="Kyrpides N.C."/>
        </authorList>
    </citation>
    <scope>NUCLEOTIDE SEQUENCE</scope>
    <source>
        <strain evidence="16">ATCC 700263 / DSM 8902 / Z-7692</strain>
    </source>
</reference>
<dbReference type="OrthoDB" id="9772484at2"/>
<dbReference type="STRING" id="889378.Spiaf_1158"/>
<evidence type="ECO:0000256" key="8">
    <source>
        <dbReference type="ARBA" id="ARBA00022827"/>
    </source>
</evidence>
<dbReference type="Gene3D" id="1.10.579.10">
    <property type="entry name" value="DNA Cyclobutane Dipyrimidine Photolyase, subunit A, domain 3"/>
    <property type="match status" value="1"/>
</dbReference>
<protein>
    <recommendedName>
        <fullName evidence="5">Deoxyribodipyrimidine photo-lyase</fullName>
        <ecNumber evidence="4">4.1.99.3</ecNumber>
    </recommendedName>
    <alternativeName>
        <fullName evidence="12">DNA photolyase</fullName>
    </alternativeName>
</protein>
<dbReference type="FunFam" id="1.10.579.10:FF:000002">
    <property type="entry name" value="Deoxyribodipyrimidine photolyase"/>
    <property type="match status" value="1"/>
</dbReference>
<evidence type="ECO:0000256" key="4">
    <source>
        <dbReference type="ARBA" id="ARBA00013149"/>
    </source>
</evidence>
<dbReference type="InterPro" id="IPR006050">
    <property type="entry name" value="DNA_photolyase_N"/>
</dbReference>
<comment type="catalytic activity">
    <reaction evidence="13">
        <text>cyclobutadipyrimidine (in DNA) = 2 pyrimidine residues (in DNA).</text>
        <dbReference type="EC" id="4.1.99.3"/>
    </reaction>
</comment>
<dbReference type="Proteomes" id="UP000007383">
    <property type="component" value="Chromosome"/>
</dbReference>
<dbReference type="Gene3D" id="1.25.40.80">
    <property type="match status" value="1"/>
</dbReference>
<organism evidence="15 16">
    <name type="scientific">Spirochaeta africana (strain ATCC 700263 / DSM 8902 / Z-7692)</name>
    <dbReference type="NCBI Taxonomy" id="889378"/>
    <lineage>
        <taxon>Bacteria</taxon>
        <taxon>Pseudomonadati</taxon>
        <taxon>Spirochaetota</taxon>
        <taxon>Spirochaetia</taxon>
        <taxon>Spirochaetales</taxon>
        <taxon>Spirochaetaceae</taxon>
        <taxon>Spirochaeta</taxon>
    </lineage>
</organism>
<evidence type="ECO:0000256" key="10">
    <source>
        <dbReference type="ARBA" id="ARBA00023204"/>
    </source>
</evidence>
<proteinExistence type="inferred from homology"/>
<dbReference type="InterPro" id="IPR052219">
    <property type="entry name" value="Photolyase_Class-2"/>
</dbReference>
<evidence type="ECO:0000256" key="11">
    <source>
        <dbReference type="ARBA" id="ARBA00023239"/>
    </source>
</evidence>
<evidence type="ECO:0000256" key="9">
    <source>
        <dbReference type="ARBA" id="ARBA00023125"/>
    </source>
</evidence>
<keyword evidence="10" id="KW-0234">DNA repair</keyword>
<keyword evidence="8" id="KW-0274">FAD</keyword>
<dbReference type="EC" id="4.1.99.3" evidence="4"/>
<comment type="similarity">
    <text evidence="3">Belongs to the DNA photolyase class-2 family.</text>
</comment>
<dbReference type="PROSITE" id="PS51645">
    <property type="entry name" value="PHR_CRY_ALPHA_BETA"/>
    <property type="match status" value="1"/>
</dbReference>
<dbReference type="PATRIC" id="fig|889378.3.peg.1158"/>
<dbReference type="eggNOG" id="COG0415">
    <property type="taxonomic scope" value="Bacteria"/>
</dbReference>
<evidence type="ECO:0000256" key="5">
    <source>
        <dbReference type="ARBA" id="ARBA00014046"/>
    </source>
</evidence>
<evidence type="ECO:0000256" key="12">
    <source>
        <dbReference type="ARBA" id="ARBA00031671"/>
    </source>
</evidence>
<dbReference type="SUPFAM" id="SSF48173">
    <property type="entry name" value="Cryptochrome/photolyase FAD-binding domain"/>
    <property type="match status" value="1"/>
</dbReference>
<dbReference type="HOGENOM" id="CLU_026342_2_1_12"/>
<dbReference type="InterPro" id="IPR032673">
    <property type="entry name" value="DNA_photolyase_2_CS"/>
</dbReference>
<evidence type="ECO:0000256" key="3">
    <source>
        <dbReference type="ARBA" id="ARBA00006409"/>
    </source>
</evidence>
<dbReference type="GO" id="GO:0000719">
    <property type="term" value="P:photoreactive repair"/>
    <property type="evidence" value="ECO:0007669"/>
    <property type="project" value="TreeGrafter"/>
</dbReference>
<evidence type="ECO:0000256" key="2">
    <source>
        <dbReference type="ARBA" id="ARBA00001974"/>
    </source>
</evidence>
<dbReference type="PANTHER" id="PTHR10211:SF0">
    <property type="entry name" value="DEOXYRIBODIPYRIMIDINE PHOTO-LYASE"/>
    <property type="match status" value="1"/>
</dbReference>
<feature type="domain" description="Photolyase/cryptochrome alpha/beta" evidence="14">
    <location>
        <begin position="20"/>
        <end position="148"/>
    </location>
</feature>
<evidence type="ECO:0000313" key="15">
    <source>
        <dbReference type="EMBL" id="AFG37237.1"/>
    </source>
</evidence>
<keyword evidence="7" id="KW-0227">DNA damage</keyword>
<dbReference type="KEGG" id="sfc:Spiaf_1158"/>
<dbReference type="PANTHER" id="PTHR10211">
    <property type="entry name" value="DEOXYRIBODIPYRIMIDINE PHOTOLYASE"/>
    <property type="match status" value="1"/>
</dbReference>
<dbReference type="Pfam" id="PF00875">
    <property type="entry name" value="DNA_photolyase"/>
    <property type="match status" value="1"/>
</dbReference>
<gene>
    <name evidence="15" type="ordered locus">Spiaf_1158</name>
</gene>
<dbReference type="GO" id="GO:0003677">
    <property type="term" value="F:DNA binding"/>
    <property type="evidence" value="ECO:0007669"/>
    <property type="project" value="UniProtKB-KW"/>
</dbReference>
<keyword evidence="16" id="KW-1185">Reference proteome</keyword>
<evidence type="ECO:0000256" key="1">
    <source>
        <dbReference type="ARBA" id="ARBA00001932"/>
    </source>
</evidence>
<dbReference type="SUPFAM" id="SSF52425">
    <property type="entry name" value="Cryptochrome/photolyase, N-terminal domain"/>
    <property type="match status" value="1"/>
</dbReference>
<dbReference type="Gene3D" id="3.40.50.620">
    <property type="entry name" value="HUPs"/>
    <property type="match status" value="1"/>
</dbReference>
<dbReference type="InterPro" id="IPR014729">
    <property type="entry name" value="Rossmann-like_a/b/a_fold"/>
</dbReference>
<dbReference type="InterPro" id="IPR036155">
    <property type="entry name" value="Crypto/Photolyase_N_sf"/>
</dbReference>
<dbReference type="InterPro" id="IPR036134">
    <property type="entry name" value="Crypto/Photolyase_FAD-like_sf"/>
</dbReference>
<comment type="cofactor">
    <cofactor evidence="2">
        <name>FAD</name>
        <dbReference type="ChEBI" id="CHEBI:57692"/>
    </cofactor>
</comment>
<evidence type="ECO:0000256" key="13">
    <source>
        <dbReference type="ARBA" id="ARBA00033999"/>
    </source>
</evidence>
<comment type="cofactor">
    <cofactor evidence="1">
        <name>(6R)-5,10-methylene-5,6,7,8-tetrahydrofolate</name>
        <dbReference type="ChEBI" id="CHEBI:15636"/>
    </cofactor>
</comment>
<dbReference type="RefSeq" id="WP_014455226.1">
    <property type="nucleotide sequence ID" value="NC_017098.1"/>
</dbReference>
<evidence type="ECO:0000256" key="6">
    <source>
        <dbReference type="ARBA" id="ARBA00022630"/>
    </source>
</evidence>